<evidence type="ECO:0000313" key="2">
    <source>
        <dbReference type="Proteomes" id="UP001065174"/>
    </source>
</evidence>
<evidence type="ECO:0000313" key="1">
    <source>
        <dbReference type="EMBL" id="UXP31514.1"/>
    </source>
</evidence>
<reference evidence="1" key="1">
    <citation type="submission" date="2022-09" db="EMBL/GenBank/DDBJ databases">
        <title>Comparative genomics and taxonomic characterization of three novel marine species of genus Reichenbachiella exhibiting antioxidant and polysaccharide degradation activities.</title>
        <authorList>
            <person name="Muhammad N."/>
            <person name="Lee Y.-J."/>
            <person name="Ko J."/>
            <person name="Kim S.-G."/>
        </authorList>
    </citation>
    <scope>NUCLEOTIDE SEQUENCE</scope>
    <source>
        <strain evidence="1">BKB1-1</strain>
    </source>
</reference>
<dbReference type="RefSeq" id="WP_262308953.1">
    <property type="nucleotide sequence ID" value="NZ_CP106679.1"/>
</dbReference>
<proteinExistence type="predicted"/>
<accession>A0ABY6CP34</accession>
<protein>
    <submittedName>
        <fullName evidence="1">Uncharacterized protein</fullName>
    </submittedName>
</protein>
<organism evidence="1 2">
    <name type="scientific">Reichenbachiella agarivorans</name>
    <dbReference type="NCBI Taxonomy" id="2979464"/>
    <lineage>
        <taxon>Bacteria</taxon>
        <taxon>Pseudomonadati</taxon>
        <taxon>Bacteroidota</taxon>
        <taxon>Cytophagia</taxon>
        <taxon>Cytophagales</taxon>
        <taxon>Reichenbachiellaceae</taxon>
        <taxon>Reichenbachiella</taxon>
    </lineage>
</organism>
<gene>
    <name evidence="1" type="ORF">N6H18_14270</name>
</gene>
<sequence length="278" mass="32586">MRIAFIITLAIISFHTSVGQGRLTDDMKETEEQLSASTKQINQFFRRFNGEEDEKGNRYYPSDKNYHDPALRKKYMPVLFDTQTGQVDAALAKSFISKITSKTDPVYLDFHKDDWLAEVNTVFLFKGREIPGTLYMRLQQQGQGYEWVIEDVAFEQFQKLFDKDTSDTKKFLHPMSHELDFMTLRKGLEGNKHAEQFTGRKFEPDYLTIFLYEFNQGNMKFKTVKDVNFHFFSVKGYYFSISNFNRSGYNSGWLISSLVALSSEDEKQQMKNYIYGKN</sequence>
<name>A0ABY6CP34_9BACT</name>
<dbReference type="EMBL" id="CP106679">
    <property type="protein sequence ID" value="UXP31514.1"/>
    <property type="molecule type" value="Genomic_DNA"/>
</dbReference>
<dbReference type="Proteomes" id="UP001065174">
    <property type="component" value="Chromosome"/>
</dbReference>
<keyword evidence="2" id="KW-1185">Reference proteome</keyword>